<protein>
    <submittedName>
        <fullName evidence="2">Uncharacterized protein</fullName>
    </submittedName>
</protein>
<reference evidence="2" key="1">
    <citation type="submission" date="2021-01" db="EMBL/GenBank/DDBJ databases">
        <authorList>
            <person name="Corre E."/>
            <person name="Pelletier E."/>
            <person name="Niang G."/>
            <person name="Scheremetjew M."/>
            <person name="Finn R."/>
            <person name="Kale V."/>
            <person name="Holt S."/>
            <person name="Cochrane G."/>
            <person name="Meng A."/>
            <person name="Brown T."/>
            <person name="Cohen L."/>
        </authorList>
    </citation>
    <scope>NUCLEOTIDE SEQUENCE</scope>
    <source>
        <strain evidence="2">RCC1693</strain>
    </source>
</reference>
<dbReference type="EMBL" id="HBGT01026738">
    <property type="protein sequence ID" value="CAD9437464.1"/>
    <property type="molecule type" value="Transcribed_RNA"/>
</dbReference>
<feature type="region of interest" description="Disordered" evidence="1">
    <location>
        <begin position="336"/>
        <end position="382"/>
    </location>
</feature>
<feature type="compositionally biased region" description="Low complexity" evidence="1">
    <location>
        <begin position="346"/>
        <end position="361"/>
    </location>
</feature>
<dbReference type="AlphaFoldDB" id="A0A7S2G961"/>
<name>A0A7S2G961_9STRA</name>
<evidence type="ECO:0000313" key="2">
    <source>
        <dbReference type="EMBL" id="CAD9437464.1"/>
    </source>
</evidence>
<accession>A0A7S2G961</accession>
<evidence type="ECO:0000256" key="1">
    <source>
        <dbReference type="SAM" id="MobiDB-lite"/>
    </source>
</evidence>
<feature type="region of interest" description="Disordered" evidence="1">
    <location>
        <begin position="177"/>
        <end position="203"/>
    </location>
</feature>
<feature type="compositionally biased region" description="Pro residues" evidence="1">
    <location>
        <begin position="188"/>
        <end position="198"/>
    </location>
</feature>
<organism evidence="2">
    <name type="scientific">Florenciella parvula</name>
    <dbReference type="NCBI Taxonomy" id="236787"/>
    <lineage>
        <taxon>Eukaryota</taxon>
        <taxon>Sar</taxon>
        <taxon>Stramenopiles</taxon>
        <taxon>Ochrophyta</taxon>
        <taxon>Dictyochophyceae</taxon>
        <taxon>Florenciellales</taxon>
        <taxon>Florenciella</taxon>
    </lineage>
</organism>
<proteinExistence type="predicted"/>
<sequence length="382" mass="41321">MSQVEIAGFAAGSLVVTARATDLVDAEAAQATARSIEAKAFAGKLVGPDFGHCTVVHVAAEAAVMEVTCDAQYDVVYDSEKLQVGAKVLLKKIDYRGRVKVIPVLVESARYRPSVQQMLGLLAGQTKIDDDFKEANPEEESDELGVVCYVCGARVMNLETYDAHLENCLTRWQRLEDRKPRGERRAPPKPPAEVPRPPALSDVEATVAYNDKVEEERVDDGSNPNGGGVPAAELELEERINLRTHRVQMEKVQQHTEEGLIGQVRKLALAETMLAKHQGYKKPALPASAASYGVDGAAGVVGFGGGKGPPEQRTKLMEARSHRLYEERRMETGGWVAGADEDAADGQRSALSARAAGGSIRHVPGGREGAYLRPKKEAGFRR</sequence>
<gene>
    <name evidence="2" type="ORF">FPAR1323_LOCUS13893</name>
</gene>
<feature type="compositionally biased region" description="Basic and acidic residues" evidence="1">
    <location>
        <begin position="177"/>
        <end position="186"/>
    </location>
</feature>